<evidence type="ECO:0000256" key="1">
    <source>
        <dbReference type="SAM" id="MobiDB-lite"/>
    </source>
</evidence>
<keyword evidence="2" id="KW-0812">Transmembrane</keyword>
<feature type="transmembrane region" description="Helical" evidence="2">
    <location>
        <begin position="170"/>
        <end position="188"/>
    </location>
</feature>
<keyword evidence="4" id="KW-1185">Reference proteome</keyword>
<dbReference type="HOGENOM" id="CLU_1361499_0_0_1"/>
<evidence type="ECO:0000313" key="3">
    <source>
        <dbReference type="EMBL" id="EGT51607.1"/>
    </source>
</evidence>
<accession>G0N3E0</accession>
<feature type="compositionally biased region" description="Basic residues" evidence="1">
    <location>
        <begin position="1"/>
        <end position="16"/>
    </location>
</feature>
<dbReference type="Proteomes" id="UP000008068">
    <property type="component" value="Unassembled WGS sequence"/>
</dbReference>
<protein>
    <submittedName>
        <fullName evidence="3">Uncharacterized protein</fullName>
    </submittedName>
</protein>
<dbReference type="EMBL" id="GL379834">
    <property type="protein sequence ID" value="EGT51607.1"/>
    <property type="molecule type" value="Genomic_DNA"/>
</dbReference>
<feature type="transmembrane region" description="Helical" evidence="2">
    <location>
        <begin position="114"/>
        <end position="132"/>
    </location>
</feature>
<feature type="transmembrane region" description="Helical" evidence="2">
    <location>
        <begin position="59"/>
        <end position="76"/>
    </location>
</feature>
<sequence>MERPPKQHIRKRRAKKEPKAQNEPCKNIKLRESSKKVKIDNPYRVSIFYQKKQLRSMRYLAVLFIGLTIFAMNSEIDPGLKDGVKALLLGFLSAATTIEHRTNSNGKRGEKHNSYFFMAFYFMCFVVYDNEIEKYRKVYNKYKVHVLSVKLFMQMIGGFAGVYLIKENEYVGGIFGSFVGLVGSAVVGEKYNWFSQYTVRR</sequence>
<feature type="region of interest" description="Disordered" evidence="1">
    <location>
        <begin position="1"/>
        <end position="24"/>
    </location>
</feature>
<gene>
    <name evidence="3" type="ORF">CAEBREN_17957</name>
</gene>
<keyword evidence="2" id="KW-0472">Membrane</keyword>
<organism evidence="4">
    <name type="scientific">Caenorhabditis brenneri</name>
    <name type="common">Nematode worm</name>
    <dbReference type="NCBI Taxonomy" id="135651"/>
    <lineage>
        <taxon>Eukaryota</taxon>
        <taxon>Metazoa</taxon>
        <taxon>Ecdysozoa</taxon>
        <taxon>Nematoda</taxon>
        <taxon>Chromadorea</taxon>
        <taxon>Rhabditida</taxon>
        <taxon>Rhabditina</taxon>
        <taxon>Rhabditomorpha</taxon>
        <taxon>Rhabditoidea</taxon>
        <taxon>Rhabditidae</taxon>
        <taxon>Peloderinae</taxon>
        <taxon>Caenorhabditis</taxon>
    </lineage>
</organism>
<dbReference type="InParanoid" id="G0N3E0"/>
<feature type="transmembrane region" description="Helical" evidence="2">
    <location>
        <begin position="144"/>
        <end position="164"/>
    </location>
</feature>
<proteinExistence type="predicted"/>
<keyword evidence="2" id="KW-1133">Transmembrane helix</keyword>
<reference evidence="4" key="1">
    <citation type="submission" date="2011-07" db="EMBL/GenBank/DDBJ databases">
        <authorList>
            <consortium name="Caenorhabditis brenneri Sequencing and Analysis Consortium"/>
            <person name="Wilson R.K."/>
        </authorList>
    </citation>
    <scope>NUCLEOTIDE SEQUENCE [LARGE SCALE GENOMIC DNA]</scope>
    <source>
        <strain evidence="4">PB2801</strain>
    </source>
</reference>
<name>G0N3E0_CAEBE</name>
<evidence type="ECO:0000313" key="4">
    <source>
        <dbReference type="Proteomes" id="UP000008068"/>
    </source>
</evidence>
<evidence type="ECO:0000256" key="2">
    <source>
        <dbReference type="SAM" id="Phobius"/>
    </source>
</evidence>
<dbReference type="AlphaFoldDB" id="G0N3E0"/>